<gene>
    <name evidence="1" type="ORF">CFP56_041755</name>
</gene>
<reference evidence="1 2" key="1">
    <citation type="journal article" date="2018" name="Sci. Data">
        <title>The draft genome sequence of cork oak.</title>
        <authorList>
            <person name="Ramos A.M."/>
            <person name="Usie A."/>
            <person name="Barbosa P."/>
            <person name="Barros P.M."/>
            <person name="Capote T."/>
            <person name="Chaves I."/>
            <person name="Simoes F."/>
            <person name="Abreu I."/>
            <person name="Carrasquinho I."/>
            <person name="Faro C."/>
            <person name="Guimaraes J.B."/>
            <person name="Mendonca D."/>
            <person name="Nobrega F."/>
            <person name="Rodrigues L."/>
            <person name="Saibo N.J.M."/>
            <person name="Varela M.C."/>
            <person name="Egas C."/>
            <person name="Matos J."/>
            <person name="Miguel C.M."/>
            <person name="Oliveira M.M."/>
            <person name="Ricardo C.P."/>
            <person name="Goncalves S."/>
        </authorList>
    </citation>
    <scope>NUCLEOTIDE SEQUENCE [LARGE SCALE GENOMIC DNA]</scope>
    <source>
        <strain evidence="2">cv. HL8</strain>
    </source>
</reference>
<name>A0AAW0IV97_QUESU</name>
<sequence length="83" mass="9313">MQSGFRKITSRTIMSKSREIGQILNREVVYSSILTAATSFQNAENVAKTIMKLLVQCHRPTVLAFPILKNARRLGNLHKSKGL</sequence>
<accession>A0AAW0IV97</accession>
<proteinExistence type="predicted"/>
<dbReference type="EMBL" id="PKMF04000841">
    <property type="protein sequence ID" value="KAK7818143.1"/>
    <property type="molecule type" value="Genomic_DNA"/>
</dbReference>
<keyword evidence="2" id="KW-1185">Reference proteome</keyword>
<dbReference type="Proteomes" id="UP000237347">
    <property type="component" value="Unassembled WGS sequence"/>
</dbReference>
<dbReference type="AlphaFoldDB" id="A0AAW0IV97"/>
<evidence type="ECO:0000313" key="1">
    <source>
        <dbReference type="EMBL" id="KAK7818143.1"/>
    </source>
</evidence>
<comment type="caution">
    <text evidence="1">The sequence shown here is derived from an EMBL/GenBank/DDBJ whole genome shotgun (WGS) entry which is preliminary data.</text>
</comment>
<evidence type="ECO:0000313" key="2">
    <source>
        <dbReference type="Proteomes" id="UP000237347"/>
    </source>
</evidence>
<organism evidence="1 2">
    <name type="scientific">Quercus suber</name>
    <name type="common">Cork oak</name>
    <dbReference type="NCBI Taxonomy" id="58331"/>
    <lineage>
        <taxon>Eukaryota</taxon>
        <taxon>Viridiplantae</taxon>
        <taxon>Streptophyta</taxon>
        <taxon>Embryophyta</taxon>
        <taxon>Tracheophyta</taxon>
        <taxon>Spermatophyta</taxon>
        <taxon>Magnoliopsida</taxon>
        <taxon>eudicotyledons</taxon>
        <taxon>Gunneridae</taxon>
        <taxon>Pentapetalae</taxon>
        <taxon>rosids</taxon>
        <taxon>fabids</taxon>
        <taxon>Fagales</taxon>
        <taxon>Fagaceae</taxon>
        <taxon>Quercus</taxon>
    </lineage>
</organism>
<protein>
    <submittedName>
        <fullName evidence="1">Uncharacterized protein</fullName>
    </submittedName>
</protein>